<evidence type="ECO:0000256" key="2">
    <source>
        <dbReference type="SAM" id="SignalP"/>
    </source>
</evidence>
<dbReference type="RefSeq" id="WP_254743388.1">
    <property type="nucleotide sequence ID" value="NZ_JANCLU010000013.1"/>
</dbReference>
<proteinExistence type="predicted"/>
<organism evidence="3 4">
    <name type="scientific">Alsobacter ponti</name>
    <dbReference type="NCBI Taxonomy" id="2962936"/>
    <lineage>
        <taxon>Bacteria</taxon>
        <taxon>Pseudomonadati</taxon>
        <taxon>Pseudomonadota</taxon>
        <taxon>Alphaproteobacteria</taxon>
        <taxon>Hyphomicrobiales</taxon>
        <taxon>Alsobacteraceae</taxon>
        <taxon>Alsobacter</taxon>
    </lineage>
</organism>
<comment type="caution">
    <text evidence="3">The sequence shown here is derived from an EMBL/GenBank/DDBJ whole genome shotgun (WGS) entry which is preliminary data.</text>
</comment>
<feature type="chain" id="PRO_5046900347" evidence="2">
    <location>
        <begin position="21"/>
        <end position="92"/>
    </location>
</feature>
<protein>
    <submittedName>
        <fullName evidence="3">Uncharacterized protein</fullName>
    </submittedName>
</protein>
<sequence>MRRAWVAAIFLAGLAGAATAQTTTPPAATLSTDELRALVEATRATAQAARENVDYSRVVPDILTQILAKLDKIEDKLGRIEDAQKAASRRAR</sequence>
<gene>
    <name evidence="3" type="ORF">NK718_13870</name>
</gene>
<evidence type="ECO:0000313" key="4">
    <source>
        <dbReference type="Proteomes" id="UP001205890"/>
    </source>
</evidence>
<feature type="signal peptide" evidence="2">
    <location>
        <begin position="1"/>
        <end position="20"/>
    </location>
</feature>
<keyword evidence="2" id="KW-0732">Signal</keyword>
<dbReference type="Proteomes" id="UP001205890">
    <property type="component" value="Unassembled WGS sequence"/>
</dbReference>
<feature type="coiled-coil region" evidence="1">
    <location>
        <begin position="63"/>
        <end position="90"/>
    </location>
</feature>
<keyword evidence="1" id="KW-0175">Coiled coil</keyword>
<reference evidence="3 4" key="1">
    <citation type="submission" date="2022-07" db="EMBL/GenBank/DDBJ databases">
        <authorList>
            <person name="Li W.-J."/>
            <person name="Deng Q.-Q."/>
        </authorList>
    </citation>
    <scope>NUCLEOTIDE SEQUENCE [LARGE SCALE GENOMIC DNA]</scope>
    <source>
        <strain evidence="3 4">SYSU M60028</strain>
    </source>
</reference>
<name>A0ABT1LDM9_9HYPH</name>
<evidence type="ECO:0000256" key="1">
    <source>
        <dbReference type="SAM" id="Coils"/>
    </source>
</evidence>
<dbReference type="EMBL" id="JANCLU010000013">
    <property type="protein sequence ID" value="MCP8939610.1"/>
    <property type="molecule type" value="Genomic_DNA"/>
</dbReference>
<evidence type="ECO:0000313" key="3">
    <source>
        <dbReference type="EMBL" id="MCP8939610.1"/>
    </source>
</evidence>
<keyword evidence="4" id="KW-1185">Reference proteome</keyword>
<accession>A0ABT1LDM9</accession>